<organism evidence="2 3">
    <name type="scientific">Tritrichomonas foetus</name>
    <dbReference type="NCBI Taxonomy" id="1144522"/>
    <lineage>
        <taxon>Eukaryota</taxon>
        <taxon>Metamonada</taxon>
        <taxon>Parabasalia</taxon>
        <taxon>Tritrichomonadida</taxon>
        <taxon>Tritrichomonadidae</taxon>
        <taxon>Tritrichomonas</taxon>
    </lineage>
</organism>
<proteinExistence type="predicted"/>
<dbReference type="SMART" id="SM00174">
    <property type="entry name" value="RHO"/>
    <property type="match status" value="1"/>
</dbReference>
<accession>A0A1J4JET9</accession>
<dbReference type="OrthoDB" id="63533at2759"/>
<dbReference type="Gene3D" id="3.40.50.300">
    <property type="entry name" value="P-loop containing nucleotide triphosphate hydrolases"/>
    <property type="match status" value="1"/>
</dbReference>
<dbReference type="InterPro" id="IPR027417">
    <property type="entry name" value="P-loop_NTPase"/>
</dbReference>
<evidence type="ECO:0000313" key="2">
    <source>
        <dbReference type="EMBL" id="OHS96163.1"/>
    </source>
</evidence>
<dbReference type="VEuPathDB" id="TrichDB:TRFO_10065"/>
<dbReference type="CDD" id="cd00154">
    <property type="entry name" value="Rab"/>
    <property type="match status" value="1"/>
</dbReference>
<dbReference type="PROSITE" id="PS51420">
    <property type="entry name" value="RHO"/>
    <property type="match status" value="1"/>
</dbReference>
<dbReference type="InterPro" id="IPR001806">
    <property type="entry name" value="Small_GTPase"/>
</dbReference>
<dbReference type="SMART" id="SM00175">
    <property type="entry name" value="RAB"/>
    <property type="match status" value="1"/>
</dbReference>
<dbReference type="SMART" id="SM00173">
    <property type="entry name" value="RAS"/>
    <property type="match status" value="1"/>
</dbReference>
<evidence type="ECO:0000256" key="1">
    <source>
        <dbReference type="ARBA" id="ARBA00022741"/>
    </source>
</evidence>
<dbReference type="GeneID" id="94829927"/>
<dbReference type="SUPFAM" id="SSF52540">
    <property type="entry name" value="P-loop containing nucleoside triphosphate hydrolases"/>
    <property type="match status" value="1"/>
</dbReference>
<dbReference type="PROSITE" id="PS51419">
    <property type="entry name" value="RAB"/>
    <property type="match status" value="1"/>
</dbReference>
<dbReference type="EMBL" id="MLAK01001193">
    <property type="protein sequence ID" value="OHS96163.1"/>
    <property type="molecule type" value="Genomic_DNA"/>
</dbReference>
<dbReference type="InterPro" id="IPR005225">
    <property type="entry name" value="Small_GTP-bd"/>
</dbReference>
<dbReference type="RefSeq" id="XP_068349300.1">
    <property type="nucleotide sequence ID" value="XM_068495223.1"/>
</dbReference>
<sequence length="200" mass="22457">MSAKEFAKIKVVFIGDTSVGKTALFYQFQNAQFQTDLPTTVGGACANVNVDFDNDSVPLMIWDTAGQEQLRAIVPMYIQRSAFILLVYDISNRLSFESLESWVNLVTEKAECWTKIILIGNKSDLEDSRQVEYFEGSAFAEKNRLLTFLETSAKTKAGVKDILNLIAKTSKSDRQIQEMLTSINQEVVISTADDKKKRCC</sequence>
<keyword evidence="1" id="KW-0547">Nucleotide-binding</keyword>
<comment type="caution">
    <text evidence="2">The sequence shown here is derived from an EMBL/GenBank/DDBJ whole genome shotgun (WGS) entry which is preliminary data.</text>
</comment>
<dbReference type="NCBIfam" id="TIGR00231">
    <property type="entry name" value="small_GTP"/>
    <property type="match status" value="1"/>
</dbReference>
<dbReference type="GO" id="GO:0005525">
    <property type="term" value="F:GTP binding"/>
    <property type="evidence" value="ECO:0007669"/>
    <property type="project" value="InterPro"/>
</dbReference>
<dbReference type="Proteomes" id="UP000179807">
    <property type="component" value="Unassembled WGS sequence"/>
</dbReference>
<reference evidence="2" key="1">
    <citation type="submission" date="2016-10" db="EMBL/GenBank/DDBJ databases">
        <authorList>
            <person name="Benchimol M."/>
            <person name="Almeida L.G."/>
            <person name="Vasconcelos A.T."/>
            <person name="Perreira-Neves A."/>
            <person name="Rosa I.A."/>
            <person name="Tasca T."/>
            <person name="Bogo M.R."/>
            <person name="de Souza W."/>
        </authorList>
    </citation>
    <scope>NUCLEOTIDE SEQUENCE [LARGE SCALE GENOMIC DNA]</scope>
    <source>
        <strain evidence="2">K</strain>
    </source>
</reference>
<dbReference type="AlphaFoldDB" id="A0A1J4JET9"/>
<keyword evidence="3" id="KW-1185">Reference proteome</keyword>
<dbReference type="PANTHER" id="PTHR47978">
    <property type="match status" value="1"/>
</dbReference>
<dbReference type="FunFam" id="3.40.50.300:FF:000808">
    <property type="entry name" value="Small GTP-binding protein, putative"/>
    <property type="match status" value="1"/>
</dbReference>
<dbReference type="Pfam" id="PF00071">
    <property type="entry name" value="Ras"/>
    <property type="match status" value="1"/>
</dbReference>
<dbReference type="PRINTS" id="PR00449">
    <property type="entry name" value="RASTRNSFRMNG"/>
</dbReference>
<dbReference type="GO" id="GO:0003924">
    <property type="term" value="F:GTPase activity"/>
    <property type="evidence" value="ECO:0007669"/>
    <property type="project" value="InterPro"/>
</dbReference>
<name>A0A1J4JET9_9EUKA</name>
<gene>
    <name evidence="2" type="primary">rab2A</name>
    <name evidence="2" type="ORF">TRFO_10065</name>
</gene>
<evidence type="ECO:0000313" key="3">
    <source>
        <dbReference type="Proteomes" id="UP000179807"/>
    </source>
</evidence>
<dbReference type="PROSITE" id="PS51421">
    <property type="entry name" value="RAS"/>
    <property type="match status" value="1"/>
</dbReference>
<protein>
    <submittedName>
        <fullName evidence="2">Ras-related protein Rab-2A</fullName>
    </submittedName>
</protein>